<keyword evidence="1" id="KW-1133">Transmembrane helix</keyword>
<protein>
    <submittedName>
        <fullName evidence="2">Membrane protein</fullName>
    </submittedName>
</protein>
<comment type="caution">
    <text evidence="2">The sequence shown here is derived from an EMBL/GenBank/DDBJ whole genome shotgun (WGS) entry which is preliminary data.</text>
</comment>
<name>A0ABV2LU04_9FLAO</name>
<proteinExistence type="predicted"/>
<evidence type="ECO:0000313" key="2">
    <source>
        <dbReference type="EMBL" id="MET3732019.1"/>
    </source>
</evidence>
<gene>
    <name evidence="2" type="ORF">ABID46_001603</name>
</gene>
<keyword evidence="1" id="KW-0472">Membrane</keyword>
<keyword evidence="3" id="KW-1185">Reference proteome</keyword>
<feature type="transmembrane region" description="Helical" evidence="1">
    <location>
        <begin position="6"/>
        <end position="24"/>
    </location>
</feature>
<evidence type="ECO:0000256" key="1">
    <source>
        <dbReference type="SAM" id="Phobius"/>
    </source>
</evidence>
<dbReference type="RefSeq" id="WP_354508831.1">
    <property type="nucleotide sequence ID" value="NZ_JBEPMO010000008.1"/>
</dbReference>
<feature type="transmembrane region" description="Helical" evidence="1">
    <location>
        <begin position="83"/>
        <end position="103"/>
    </location>
</feature>
<accession>A0ABV2LU04</accession>
<dbReference type="EMBL" id="JBEPMO010000008">
    <property type="protein sequence ID" value="MET3732019.1"/>
    <property type="molecule type" value="Genomic_DNA"/>
</dbReference>
<keyword evidence="1" id="KW-0812">Transmembrane</keyword>
<evidence type="ECO:0000313" key="3">
    <source>
        <dbReference type="Proteomes" id="UP001549146"/>
    </source>
</evidence>
<organism evidence="2 3">
    <name type="scientific">Moheibacter stercoris</name>
    <dbReference type="NCBI Taxonomy" id="1628251"/>
    <lineage>
        <taxon>Bacteria</taxon>
        <taxon>Pseudomonadati</taxon>
        <taxon>Bacteroidota</taxon>
        <taxon>Flavobacteriia</taxon>
        <taxon>Flavobacteriales</taxon>
        <taxon>Weeksellaceae</taxon>
        <taxon>Moheibacter</taxon>
    </lineage>
</organism>
<reference evidence="2 3" key="1">
    <citation type="submission" date="2024-06" db="EMBL/GenBank/DDBJ databases">
        <title>Genomic Encyclopedia of Type Strains, Phase IV (KMG-IV): sequencing the most valuable type-strain genomes for metagenomic binning, comparative biology and taxonomic classification.</title>
        <authorList>
            <person name="Goeker M."/>
        </authorList>
    </citation>
    <scope>NUCLEOTIDE SEQUENCE [LARGE SCALE GENOMIC DNA]</scope>
    <source>
        <strain evidence="2 3">DSM 29388</strain>
    </source>
</reference>
<dbReference type="InterPro" id="IPR025962">
    <property type="entry name" value="SdpI/YhfL"/>
</dbReference>
<dbReference type="Pfam" id="PF13630">
    <property type="entry name" value="SdpI"/>
    <property type="match status" value="1"/>
</dbReference>
<sequence length="113" mass="13267">MFDQIIEIALLCGIIFLVAGFIFLKYPPKKINSLYGYRTPRSMKSQERWDFAQDYAAKEMINLGFFLGISSFMGKFFEMEEDTRIWVGLAMTIFMVIVLILRVEKALNEKFRD</sequence>
<dbReference type="Proteomes" id="UP001549146">
    <property type="component" value="Unassembled WGS sequence"/>
</dbReference>